<sequence length="184" mass="19511">MTQPRRVQNQSGIAAIELSLTLIVLFMLIFAVVSYGALFWAQQTLTHVAADAARHGLALSYAAQAEDDAAPAALEDPVKEYACDVANRTAVLQAFWPAATSSACSMSGFAHAEAGACPADIRSVKPNSRCLVVQLTVLVDGWPLLNMMRQFARLLSANAGRGWIPTELTAKSVVIISPTPGGMP</sequence>
<evidence type="ECO:0000313" key="3">
    <source>
        <dbReference type="EMBL" id="GAA0237327.1"/>
    </source>
</evidence>
<dbReference type="RefSeq" id="WP_343822061.1">
    <property type="nucleotide sequence ID" value="NZ_BAAAFN010000019.1"/>
</dbReference>
<keyword evidence="4" id="KW-1185">Reference proteome</keyword>
<keyword evidence="1" id="KW-0812">Transmembrane</keyword>
<protein>
    <submittedName>
        <fullName evidence="3">Pilus assembly protein</fullName>
    </submittedName>
</protein>
<name>A0ABN0U3E7_9BURK</name>
<organism evidence="3 4">
    <name type="scientific">Castellaniella daejeonensis</name>
    <dbReference type="NCBI Taxonomy" id="659013"/>
    <lineage>
        <taxon>Bacteria</taxon>
        <taxon>Pseudomonadati</taxon>
        <taxon>Pseudomonadota</taxon>
        <taxon>Betaproteobacteria</taxon>
        <taxon>Burkholderiales</taxon>
        <taxon>Alcaligenaceae</taxon>
        <taxon>Castellaniella</taxon>
    </lineage>
</organism>
<evidence type="ECO:0000259" key="2">
    <source>
        <dbReference type="Pfam" id="PF07811"/>
    </source>
</evidence>
<dbReference type="Pfam" id="PF07811">
    <property type="entry name" value="TadE"/>
    <property type="match status" value="1"/>
</dbReference>
<evidence type="ECO:0000313" key="4">
    <source>
        <dbReference type="Proteomes" id="UP001501176"/>
    </source>
</evidence>
<gene>
    <name evidence="3" type="ORF">GCM10009125_27810</name>
</gene>
<dbReference type="InterPro" id="IPR012495">
    <property type="entry name" value="TadE-like_dom"/>
</dbReference>
<dbReference type="EMBL" id="BAAAFN010000019">
    <property type="protein sequence ID" value="GAA0237327.1"/>
    <property type="molecule type" value="Genomic_DNA"/>
</dbReference>
<reference evidence="3 4" key="1">
    <citation type="journal article" date="2019" name="Int. J. Syst. Evol. Microbiol.">
        <title>The Global Catalogue of Microorganisms (GCM) 10K type strain sequencing project: providing services to taxonomists for standard genome sequencing and annotation.</title>
        <authorList>
            <consortium name="The Broad Institute Genomics Platform"/>
            <consortium name="The Broad Institute Genome Sequencing Center for Infectious Disease"/>
            <person name="Wu L."/>
            <person name="Ma J."/>
        </authorList>
    </citation>
    <scope>NUCLEOTIDE SEQUENCE [LARGE SCALE GENOMIC DNA]</scope>
    <source>
        <strain evidence="3 4">JCM 16240</strain>
    </source>
</reference>
<accession>A0ABN0U3E7</accession>
<keyword evidence="1" id="KW-1133">Transmembrane helix</keyword>
<feature type="transmembrane region" description="Helical" evidence="1">
    <location>
        <begin position="12"/>
        <end position="40"/>
    </location>
</feature>
<keyword evidence="1" id="KW-0472">Membrane</keyword>
<dbReference type="Proteomes" id="UP001501176">
    <property type="component" value="Unassembled WGS sequence"/>
</dbReference>
<evidence type="ECO:0000256" key="1">
    <source>
        <dbReference type="SAM" id="Phobius"/>
    </source>
</evidence>
<feature type="domain" description="TadE-like" evidence="2">
    <location>
        <begin position="12"/>
        <end position="54"/>
    </location>
</feature>
<comment type="caution">
    <text evidence="3">The sequence shown here is derived from an EMBL/GenBank/DDBJ whole genome shotgun (WGS) entry which is preliminary data.</text>
</comment>
<proteinExistence type="predicted"/>